<dbReference type="EMBL" id="JBHUIW010000033">
    <property type="protein sequence ID" value="MFD2184676.1"/>
    <property type="molecule type" value="Genomic_DNA"/>
</dbReference>
<organism evidence="2 3">
    <name type="scientific">Rhodoplanes azumiensis</name>
    <dbReference type="NCBI Taxonomy" id="1897628"/>
    <lineage>
        <taxon>Bacteria</taxon>
        <taxon>Pseudomonadati</taxon>
        <taxon>Pseudomonadota</taxon>
        <taxon>Alphaproteobacteria</taxon>
        <taxon>Hyphomicrobiales</taxon>
        <taxon>Nitrobacteraceae</taxon>
        <taxon>Rhodoplanes</taxon>
    </lineage>
</organism>
<keyword evidence="3" id="KW-1185">Reference proteome</keyword>
<sequence length="342" mass="36674">MSSDRIATDADICLPGGVPASIASGRTTPLGGGDRGAEDTRPRMAAGIDFTAEQIHHSACQICGGPIGLLFEKTTRTATFSIVRCADCGFAFVNPTPSEDAIVAFYTQAGCQENSLLSLDAVTEAERIDPITSREAKRIVGRMRDATRGRRFLDVGCGYGQFSAEARRHGFSVDVIEVAATERTIATELLGFAPTAVTFECHQADHAYDAILMSHVLEHSREPVKWLRKAASLLSDGGIAAIAVPNFGSIVTDVLGKNDPFVTPPAHLNYFAPRNLARAAEVAGLRMLRVETVTYIPKRSFSRRLGRAAGLASHRLFHTVASPVLDGMKKGTVLNMYLGRAA</sequence>
<dbReference type="InterPro" id="IPR029063">
    <property type="entry name" value="SAM-dependent_MTases_sf"/>
</dbReference>
<comment type="caution">
    <text evidence="2">The sequence shown here is derived from an EMBL/GenBank/DDBJ whole genome shotgun (WGS) entry which is preliminary data.</text>
</comment>
<dbReference type="GO" id="GO:0061542">
    <property type="term" value="F:3-demethylubiquinol 3-O-methyltransferase activity"/>
    <property type="evidence" value="ECO:0007669"/>
    <property type="project" value="UniProtKB-EC"/>
</dbReference>
<dbReference type="EC" id="2.1.1.64" evidence="2"/>
<dbReference type="SUPFAM" id="SSF53335">
    <property type="entry name" value="S-adenosyl-L-methionine-dependent methyltransferases"/>
    <property type="match status" value="1"/>
</dbReference>
<dbReference type="Pfam" id="PF13489">
    <property type="entry name" value="Methyltransf_23"/>
    <property type="match status" value="1"/>
</dbReference>
<evidence type="ECO:0000313" key="2">
    <source>
        <dbReference type="EMBL" id="MFD2184676.1"/>
    </source>
</evidence>
<name>A0ABW5AR66_9BRAD</name>
<dbReference type="GO" id="GO:0032259">
    <property type="term" value="P:methylation"/>
    <property type="evidence" value="ECO:0007669"/>
    <property type="project" value="UniProtKB-KW"/>
</dbReference>
<gene>
    <name evidence="2" type="ORF">ACFSOX_21200</name>
</gene>
<dbReference type="PANTHER" id="PTHR43861:SF3">
    <property type="entry name" value="PUTATIVE (AFU_ORTHOLOGUE AFUA_2G14390)-RELATED"/>
    <property type="match status" value="1"/>
</dbReference>
<keyword evidence="2" id="KW-0489">Methyltransferase</keyword>
<evidence type="ECO:0000313" key="3">
    <source>
        <dbReference type="Proteomes" id="UP001597314"/>
    </source>
</evidence>
<dbReference type="Gene3D" id="3.40.50.150">
    <property type="entry name" value="Vaccinia Virus protein VP39"/>
    <property type="match status" value="1"/>
</dbReference>
<dbReference type="Proteomes" id="UP001597314">
    <property type="component" value="Unassembled WGS sequence"/>
</dbReference>
<keyword evidence="1 2" id="KW-0808">Transferase</keyword>
<evidence type="ECO:0000256" key="1">
    <source>
        <dbReference type="ARBA" id="ARBA00022679"/>
    </source>
</evidence>
<reference evidence="3" key="1">
    <citation type="journal article" date="2019" name="Int. J. Syst. Evol. Microbiol.">
        <title>The Global Catalogue of Microorganisms (GCM) 10K type strain sequencing project: providing services to taxonomists for standard genome sequencing and annotation.</title>
        <authorList>
            <consortium name="The Broad Institute Genomics Platform"/>
            <consortium name="The Broad Institute Genome Sequencing Center for Infectious Disease"/>
            <person name="Wu L."/>
            <person name="Ma J."/>
        </authorList>
    </citation>
    <scope>NUCLEOTIDE SEQUENCE [LARGE SCALE GENOMIC DNA]</scope>
    <source>
        <strain evidence="3">CGMCC 1.6774</strain>
    </source>
</reference>
<dbReference type="PANTHER" id="PTHR43861">
    <property type="entry name" value="TRANS-ACONITATE 2-METHYLTRANSFERASE-RELATED"/>
    <property type="match status" value="1"/>
</dbReference>
<proteinExistence type="predicted"/>
<dbReference type="CDD" id="cd02440">
    <property type="entry name" value="AdoMet_MTases"/>
    <property type="match status" value="1"/>
</dbReference>
<dbReference type="GO" id="GO:0102208">
    <property type="term" value="F:2-polyprenyl-6-hydroxyphenol methylase activity"/>
    <property type="evidence" value="ECO:0007669"/>
    <property type="project" value="UniProtKB-EC"/>
</dbReference>
<accession>A0ABW5AR66</accession>
<dbReference type="EC" id="2.1.1.222" evidence="2"/>
<protein>
    <submittedName>
        <fullName evidence="2">Class I SAM-dependent methyltransferase</fullName>
        <ecNumber evidence="2">2.1.1.222</ecNumber>
        <ecNumber evidence="2">2.1.1.64</ecNumber>
    </submittedName>
</protein>
<dbReference type="RefSeq" id="WP_378479816.1">
    <property type="nucleotide sequence ID" value="NZ_JBHUIW010000033.1"/>
</dbReference>